<dbReference type="PANTHER" id="PTHR13878">
    <property type="entry name" value="GULONOLACTONE OXIDASE"/>
    <property type="match status" value="1"/>
</dbReference>
<dbReference type="Pfam" id="PF09265">
    <property type="entry name" value="Cytokin-bind"/>
    <property type="match status" value="1"/>
</dbReference>
<dbReference type="GO" id="GO:0019139">
    <property type="term" value="F:cytokinin dehydrogenase activity"/>
    <property type="evidence" value="ECO:0007669"/>
    <property type="project" value="UniProtKB-EC"/>
</dbReference>
<keyword evidence="5" id="KW-0560">Oxidoreductase</keyword>
<dbReference type="InterPro" id="IPR050432">
    <property type="entry name" value="FAD-linked_Oxidoreductases_BP"/>
</dbReference>
<dbReference type="PROSITE" id="PS00862">
    <property type="entry name" value="OX2_COVAL_FAD"/>
    <property type="match status" value="1"/>
</dbReference>
<comment type="catalytic activity">
    <reaction evidence="10">
        <text>N(6)-dimethylallyladenine + A + H2O = 3-methyl-2-butenal + adenine + AH2</text>
        <dbReference type="Rhea" id="RHEA:13625"/>
        <dbReference type="ChEBI" id="CHEBI:13193"/>
        <dbReference type="ChEBI" id="CHEBI:15377"/>
        <dbReference type="ChEBI" id="CHEBI:15825"/>
        <dbReference type="ChEBI" id="CHEBI:16708"/>
        <dbReference type="ChEBI" id="CHEBI:17499"/>
        <dbReference type="ChEBI" id="CHEBI:17660"/>
        <dbReference type="EC" id="1.5.99.12"/>
    </reaction>
</comment>
<dbReference type="EMBL" id="JAGKQH010000012">
    <property type="protein sequence ID" value="KAG6586478.1"/>
    <property type="molecule type" value="Genomic_DNA"/>
</dbReference>
<name>A0AAV6MSK8_9ROSI</name>
<keyword evidence="3" id="KW-0285">Flavoprotein</keyword>
<dbReference type="GO" id="GO:0003677">
    <property type="term" value="F:DNA binding"/>
    <property type="evidence" value="ECO:0007669"/>
    <property type="project" value="UniProtKB-KW"/>
</dbReference>
<dbReference type="InterPro" id="IPR045239">
    <property type="entry name" value="bHLH95_bHLH"/>
</dbReference>
<dbReference type="Pfam" id="PF23132">
    <property type="entry name" value="DUF7049"/>
    <property type="match status" value="1"/>
</dbReference>
<evidence type="ECO:0000256" key="3">
    <source>
        <dbReference type="ARBA" id="ARBA00022630"/>
    </source>
</evidence>
<keyword evidence="8" id="KW-0804">Transcription</keyword>
<keyword evidence="6" id="KW-0805">Transcription regulation</keyword>
<evidence type="ECO:0000256" key="10">
    <source>
        <dbReference type="ARBA" id="ARBA00048224"/>
    </source>
</evidence>
<sequence length="774" mass="87868">MTENLPVHFIVTFFINRLKSSINKSKPWITLHPQPNNLVHDPESLTLASSDYGNMVKEIPAAVLQPTSINDVVHLINYSYNNPIPFPVAARGQGHSVRGQAMAKNGVVIDMSYLRRNRETPGIIISRLRSTGEIYADVGGEQLWIDVLNAALAYGVTPVSWTDYLYITVGGTLSNGGISGQSFRYGPQVSNVVEMDVVTDQERLISFNERQQANALDYLEGLVLLHHDSPDTWRSSFFPPSDHPRIISLANQNSLIYCLEVAKYYDRHTQSTIDKDIEVLFEGLDYESGFKFEKDVTYVKFLNRVRSGELKLQSQGLWNVPHPWLNLFVPKSRILDFDVGVFKDIVLRRNITKGPVLIYPMNHSKWDSRNSTVIPDEEVFYTIGFLHSSGFDDWKSFDRQNDEILEFCEKSGIEIKQYLPNYKTQRQWIDHFGSKWTNFRDMKMNCLLNLDALFREDDANQPSSSFGSFERRLFDEYKQLVFNVENNLVPGHAFNNSISFLELHQSLLHTHSSSQIQSHFYAAAGIKSVVFMGCSNGEIELGFSEVNMVEKMRATSPFPSMAVLKNPPPPTSLSSLSSTNFLRRRPGSAQLLHMIAERRRREKLNGSFQALRSLLPPGTKKDKLSVLATTREYLTKLREQVSELSHKNQMLLEAQSQGEETANSLLNERFTVRVSHAPPSINGTEIIDLEITVRGEGSLMADIVIRVLEFMKNVVNVGVILSFHGIEQISPSSLVSRLRFRFSLQDGEWDESGFLEAVRRIVSDLAPTYNEKQP</sequence>
<evidence type="ECO:0000259" key="11">
    <source>
        <dbReference type="PROSITE" id="PS50888"/>
    </source>
</evidence>
<evidence type="ECO:0000256" key="8">
    <source>
        <dbReference type="ARBA" id="ARBA00023163"/>
    </source>
</evidence>
<feature type="domain" description="BHLH" evidence="11">
    <location>
        <begin position="588"/>
        <end position="637"/>
    </location>
</feature>
<dbReference type="InterPro" id="IPR016166">
    <property type="entry name" value="FAD-bd_PCMH"/>
</dbReference>
<evidence type="ECO:0000256" key="9">
    <source>
        <dbReference type="ARBA" id="ARBA00023242"/>
    </source>
</evidence>
<dbReference type="PROSITE" id="PS50888">
    <property type="entry name" value="BHLH"/>
    <property type="match status" value="1"/>
</dbReference>
<evidence type="ECO:0000256" key="7">
    <source>
        <dbReference type="ARBA" id="ARBA00023125"/>
    </source>
</evidence>
<dbReference type="GO" id="GO:0071949">
    <property type="term" value="F:FAD binding"/>
    <property type="evidence" value="ECO:0007669"/>
    <property type="project" value="InterPro"/>
</dbReference>
<evidence type="ECO:0000313" key="13">
    <source>
        <dbReference type="EMBL" id="KAG6586478.1"/>
    </source>
</evidence>
<evidence type="ECO:0000313" key="14">
    <source>
        <dbReference type="Proteomes" id="UP000685013"/>
    </source>
</evidence>
<dbReference type="GO" id="GO:0009690">
    <property type="term" value="P:cytokinin metabolic process"/>
    <property type="evidence" value="ECO:0007669"/>
    <property type="project" value="InterPro"/>
</dbReference>
<dbReference type="GO" id="GO:0005634">
    <property type="term" value="C:nucleus"/>
    <property type="evidence" value="ECO:0007669"/>
    <property type="project" value="UniProtKB-SubCell"/>
</dbReference>
<reference evidence="13 14" key="1">
    <citation type="journal article" date="2021" name="Hortic Res">
        <title>The domestication of Cucurbita argyrosperma as revealed by the genome of its wild relative.</title>
        <authorList>
            <person name="Barrera-Redondo J."/>
            <person name="Sanchez-de la Vega G."/>
            <person name="Aguirre-Liguori J.A."/>
            <person name="Castellanos-Morales G."/>
            <person name="Gutierrez-Guerrero Y.T."/>
            <person name="Aguirre-Dugua X."/>
            <person name="Aguirre-Planter E."/>
            <person name="Tenaillon M.I."/>
            <person name="Lira-Saade R."/>
            <person name="Eguiarte L.E."/>
        </authorList>
    </citation>
    <scope>NUCLEOTIDE SEQUENCE [LARGE SCALE GENOMIC DNA]</scope>
    <source>
        <strain evidence="13">JBR-2021</strain>
    </source>
</reference>
<dbReference type="InterPro" id="IPR006093">
    <property type="entry name" value="Oxy_OxRdtase_FAD_BS"/>
</dbReference>
<gene>
    <name evidence="13" type="primary">CKX3</name>
    <name evidence="13" type="ORF">SDJN03_19211</name>
</gene>
<organism evidence="13 14">
    <name type="scientific">Cucurbita argyrosperma subsp. sororia</name>
    <dbReference type="NCBI Taxonomy" id="37648"/>
    <lineage>
        <taxon>Eukaryota</taxon>
        <taxon>Viridiplantae</taxon>
        <taxon>Streptophyta</taxon>
        <taxon>Embryophyta</taxon>
        <taxon>Tracheophyta</taxon>
        <taxon>Spermatophyta</taxon>
        <taxon>Magnoliopsida</taxon>
        <taxon>eudicotyledons</taxon>
        <taxon>Gunneridae</taxon>
        <taxon>Pentapetalae</taxon>
        <taxon>rosids</taxon>
        <taxon>fabids</taxon>
        <taxon>Cucurbitales</taxon>
        <taxon>Cucurbitaceae</taxon>
        <taxon>Cucurbiteae</taxon>
        <taxon>Cucurbita</taxon>
    </lineage>
</organism>
<dbReference type="SMART" id="SM00353">
    <property type="entry name" value="HLH"/>
    <property type="match status" value="1"/>
</dbReference>
<comment type="similarity">
    <text evidence="2">Belongs to the oxygen-dependent FAD-linked oxidoreductase family.</text>
</comment>
<accession>A0AAV6MSK8</accession>
<feature type="domain" description="FAD-binding PCMH-type" evidence="12">
    <location>
        <begin position="56"/>
        <end position="243"/>
    </location>
</feature>
<dbReference type="Proteomes" id="UP000685013">
    <property type="component" value="Chromosome 12"/>
</dbReference>
<evidence type="ECO:0000256" key="5">
    <source>
        <dbReference type="ARBA" id="ARBA00023002"/>
    </source>
</evidence>
<evidence type="ECO:0000259" key="12">
    <source>
        <dbReference type="PROSITE" id="PS51387"/>
    </source>
</evidence>
<dbReference type="InterPro" id="IPR055477">
    <property type="entry name" value="DUF7049"/>
</dbReference>
<dbReference type="PANTHER" id="PTHR13878:SF127">
    <property type="entry name" value="CYTOKININ DEHYDROGENASE 3"/>
    <property type="match status" value="1"/>
</dbReference>
<evidence type="ECO:0000256" key="1">
    <source>
        <dbReference type="ARBA" id="ARBA00004123"/>
    </source>
</evidence>
<dbReference type="PROSITE" id="PS51387">
    <property type="entry name" value="FAD_PCMH"/>
    <property type="match status" value="1"/>
</dbReference>
<comment type="subcellular location">
    <subcellularLocation>
        <location evidence="1">Nucleus</location>
    </subcellularLocation>
</comment>
<keyword evidence="7" id="KW-0238">DNA-binding</keyword>
<evidence type="ECO:0000256" key="4">
    <source>
        <dbReference type="ARBA" id="ARBA00022827"/>
    </source>
</evidence>
<dbReference type="Pfam" id="PF00010">
    <property type="entry name" value="HLH"/>
    <property type="match status" value="1"/>
</dbReference>
<keyword evidence="9" id="KW-0539">Nucleus</keyword>
<dbReference type="InterPro" id="IPR011598">
    <property type="entry name" value="bHLH_dom"/>
</dbReference>
<proteinExistence type="inferred from homology"/>
<keyword evidence="4" id="KW-0274">FAD</keyword>
<protein>
    <submittedName>
        <fullName evidence="13">Cytokinin dehydrogenase 3</fullName>
    </submittedName>
</protein>
<dbReference type="InterPro" id="IPR015345">
    <property type="entry name" value="Cytokinin_DH_FAD/cytokin-bd"/>
</dbReference>
<comment type="caution">
    <text evidence="13">The sequence shown here is derived from an EMBL/GenBank/DDBJ whole genome shotgun (WGS) entry which is preliminary data.</text>
</comment>
<evidence type="ECO:0000256" key="6">
    <source>
        <dbReference type="ARBA" id="ARBA00023015"/>
    </source>
</evidence>
<feature type="non-terminal residue" evidence="13">
    <location>
        <position position="1"/>
    </location>
</feature>
<dbReference type="AlphaFoldDB" id="A0AAV6MSK8"/>
<keyword evidence="14" id="KW-1185">Reference proteome</keyword>
<dbReference type="GO" id="GO:0046983">
    <property type="term" value="F:protein dimerization activity"/>
    <property type="evidence" value="ECO:0007669"/>
    <property type="project" value="InterPro"/>
</dbReference>
<evidence type="ECO:0000256" key="2">
    <source>
        <dbReference type="ARBA" id="ARBA00005466"/>
    </source>
</evidence>
<dbReference type="CDD" id="cd11393">
    <property type="entry name" value="bHLH_AtbHLH_like"/>
    <property type="match status" value="1"/>
</dbReference>